<feature type="compositionally biased region" description="Low complexity" evidence="1">
    <location>
        <begin position="143"/>
        <end position="172"/>
    </location>
</feature>
<reference evidence="4" key="1">
    <citation type="journal article" date="2020" name="bioRxiv">
        <title>Comparative genomics of Chlamydomonas.</title>
        <authorList>
            <person name="Craig R.J."/>
            <person name="Hasan A.R."/>
            <person name="Ness R.W."/>
            <person name="Keightley P.D."/>
        </authorList>
    </citation>
    <scope>NUCLEOTIDE SEQUENCE</scope>
    <source>
        <strain evidence="4">SAG 7.73</strain>
    </source>
</reference>
<feature type="compositionally biased region" description="Low complexity" evidence="1">
    <location>
        <begin position="70"/>
        <end position="88"/>
    </location>
</feature>
<dbReference type="Pfam" id="PF01764">
    <property type="entry name" value="Lipase_3"/>
    <property type="match status" value="1"/>
</dbReference>
<organism evidence="4 5">
    <name type="scientific">Chlamydomonas incerta</name>
    <dbReference type="NCBI Taxonomy" id="51695"/>
    <lineage>
        <taxon>Eukaryota</taxon>
        <taxon>Viridiplantae</taxon>
        <taxon>Chlorophyta</taxon>
        <taxon>core chlorophytes</taxon>
        <taxon>Chlorophyceae</taxon>
        <taxon>CS clade</taxon>
        <taxon>Chlamydomonadales</taxon>
        <taxon>Chlamydomonadaceae</taxon>
        <taxon>Chlamydomonas</taxon>
    </lineage>
</organism>
<feature type="region of interest" description="Disordered" evidence="1">
    <location>
        <begin position="111"/>
        <end position="181"/>
    </location>
</feature>
<evidence type="ECO:0000313" key="5">
    <source>
        <dbReference type="Proteomes" id="UP000650467"/>
    </source>
</evidence>
<dbReference type="InterPro" id="IPR002921">
    <property type="entry name" value="Fungal_lipase-type"/>
</dbReference>
<accession>A0A835SJ88</accession>
<dbReference type="AlphaFoldDB" id="A0A835SJ88"/>
<comment type="caution">
    <text evidence="4">The sequence shown here is derived from an EMBL/GenBank/DDBJ whole genome shotgun (WGS) entry which is preliminary data.</text>
</comment>
<evidence type="ECO:0000259" key="3">
    <source>
        <dbReference type="Pfam" id="PF01764"/>
    </source>
</evidence>
<dbReference type="EMBL" id="JAEHOC010000080">
    <property type="protein sequence ID" value="KAG2423394.1"/>
    <property type="molecule type" value="Genomic_DNA"/>
</dbReference>
<dbReference type="PANTHER" id="PTHR45856:SF25">
    <property type="entry name" value="FUNGAL LIPASE-LIKE DOMAIN-CONTAINING PROTEIN"/>
    <property type="match status" value="1"/>
</dbReference>
<dbReference type="InterPro" id="IPR029058">
    <property type="entry name" value="AB_hydrolase_fold"/>
</dbReference>
<dbReference type="GO" id="GO:0006629">
    <property type="term" value="P:lipid metabolic process"/>
    <property type="evidence" value="ECO:0007669"/>
    <property type="project" value="InterPro"/>
</dbReference>
<proteinExistence type="predicted"/>
<dbReference type="Proteomes" id="UP000650467">
    <property type="component" value="Unassembled WGS sequence"/>
</dbReference>
<feature type="signal peptide" evidence="2">
    <location>
        <begin position="1"/>
        <end position="19"/>
    </location>
</feature>
<dbReference type="InterPro" id="IPR051218">
    <property type="entry name" value="Sec_MonoDiacylglyc_Lipase"/>
</dbReference>
<feature type="region of interest" description="Disordered" evidence="1">
    <location>
        <begin position="60"/>
        <end position="88"/>
    </location>
</feature>
<name>A0A835SJ88_CHLIN</name>
<feature type="chain" id="PRO_5032398711" description="Fungal lipase-type domain-containing protein" evidence="2">
    <location>
        <begin position="20"/>
        <end position="455"/>
    </location>
</feature>
<keyword evidence="5" id="KW-1185">Reference proteome</keyword>
<dbReference type="PANTHER" id="PTHR45856">
    <property type="entry name" value="ALPHA/BETA-HYDROLASES SUPERFAMILY PROTEIN"/>
    <property type="match status" value="1"/>
</dbReference>
<evidence type="ECO:0000313" key="4">
    <source>
        <dbReference type="EMBL" id="KAG2423394.1"/>
    </source>
</evidence>
<sequence>MGTLALLLILAHACHSAYALRLPSLSSLKLWRDKHRAEARQEALLREVLSPLSAWHPERLAGSEGQAPDSSSQASASSSHSAGLLSSAPSLRDPAVETVFSADAAQRLPRLASGPSLPLAPWAGRPRDGGATDADAGEEDHAAAAAAALLKPGSATDSASTTTSTTTTLGAADPPPPELDPAEALLAGRLASIAYCSHTDLLEAWNCSRCADVPGFTPHRVVHDAVWDLVAYAGYYAPWRAIVLVFRGTDSSNWGQWAENMRAWRTDHSYPEPGFPHAMIHAGFYTLWTGSSLQTTFAAAVAELVAAHPGSRLVGIGHSMGGALAQLAAIEFKLAYNGTHATVYTFGAPRVGNLAYQQLFNSFIDVSWRFTHNRDVVPSVPLQLMGFQHVAREVWEVDVDDPGAAGGVERKLLICDGSGEDPSCHNSACYLGLCTSVADHLVYLGVHMYQDSEEC</sequence>
<dbReference type="SUPFAM" id="SSF53474">
    <property type="entry name" value="alpha/beta-Hydrolases"/>
    <property type="match status" value="1"/>
</dbReference>
<keyword evidence="2" id="KW-0732">Signal</keyword>
<dbReference type="Gene3D" id="3.40.50.1820">
    <property type="entry name" value="alpha/beta hydrolase"/>
    <property type="match status" value="1"/>
</dbReference>
<dbReference type="OrthoDB" id="426718at2759"/>
<gene>
    <name evidence="4" type="ORF">HXX76_015359</name>
</gene>
<protein>
    <recommendedName>
        <fullName evidence="3">Fungal lipase-type domain-containing protein</fullName>
    </recommendedName>
</protein>
<evidence type="ECO:0000256" key="1">
    <source>
        <dbReference type="SAM" id="MobiDB-lite"/>
    </source>
</evidence>
<evidence type="ECO:0000256" key="2">
    <source>
        <dbReference type="SAM" id="SignalP"/>
    </source>
</evidence>
<feature type="domain" description="Fungal lipase-type" evidence="3">
    <location>
        <begin position="243"/>
        <end position="383"/>
    </location>
</feature>
<dbReference type="CDD" id="cd00519">
    <property type="entry name" value="Lipase_3"/>
    <property type="match status" value="1"/>
</dbReference>